<accession>A0A835JCR3</accession>
<protein>
    <recommendedName>
        <fullName evidence="3">Pectinesterase inhibitor domain-containing protein</fullName>
    </recommendedName>
</protein>
<dbReference type="InterPro" id="IPR035513">
    <property type="entry name" value="Invertase/methylesterase_inhib"/>
</dbReference>
<evidence type="ECO:0000313" key="1">
    <source>
        <dbReference type="EMBL" id="KAF9667242.1"/>
    </source>
</evidence>
<dbReference type="OrthoDB" id="1104681at2759"/>
<evidence type="ECO:0000313" key="2">
    <source>
        <dbReference type="Proteomes" id="UP000657918"/>
    </source>
</evidence>
<proteinExistence type="predicted"/>
<sequence>MLCKVTCSMVRHGKETCVIENLEAQMGSDDDFIKISCEVTRYPDLCYKTLLGSANTIQDNPTQLANASL</sequence>
<evidence type="ECO:0008006" key="3">
    <source>
        <dbReference type="Google" id="ProtNLM"/>
    </source>
</evidence>
<dbReference type="Proteomes" id="UP000657918">
    <property type="component" value="Unassembled WGS sequence"/>
</dbReference>
<gene>
    <name evidence="1" type="ORF">SADUNF_Sadunf15G0002100</name>
</gene>
<keyword evidence="2" id="KW-1185">Reference proteome</keyword>
<dbReference type="AlphaFoldDB" id="A0A835JCR3"/>
<comment type="caution">
    <text evidence="1">The sequence shown here is derived from an EMBL/GenBank/DDBJ whole genome shotgun (WGS) entry which is preliminary data.</text>
</comment>
<dbReference type="SUPFAM" id="SSF101148">
    <property type="entry name" value="Plant invertase/pectin methylesterase inhibitor"/>
    <property type="match status" value="1"/>
</dbReference>
<reference evidence="1 2" key="1">
    <citation type="submission" date="2020-10" db="EMBL/GenBank/DDBJ databases">
        <title>Plant Genome Project.</title>
        <authorList>
            <person name="Zhang R.-G."/>
        </authorList>
    </citation>
    <scope>NUCLEOTIDE SEQUENCE [LARGE SCALE GENOMIC DNA]</scope>
    <source>
        <strain evidence="1">FAFU-HL-1</strain>
        <tissue evidence="1">Leaf</tissue>
    </source>
</reference>
<name>A0A835JCR3_9ROSI</name>
<dbReference type="EMBL" id="JADGMS010000015">
    <property type="protein sequence ID" value="KAF9667242.1"/>
    <property type="molecule type" value="Genomic_DNA"/>
</dbReference>
<dbReference type="Gene3D" id="1.20.140.40">
    <property type="entry name" value="Invertase/pectin methylesterase inhibitor family protein"/>
    <property type="match status" value="1"/>
</dbReference>
<organism evidence="1 2">
    <name type="scientific">Salix dunnii</name>
    <dbReference type="NCBI Taxonomy" id="1413687"/>
    <lineage>
        <taxon>Eukaryota</taxon>
        <taxon>Viridiplantae</taxon>
        <taxon>Streptophyta</taxon>
        <taxon>Embryophyta</taxon>
        <taxon>Tracheophyta</taxon>
        <taxon>Spermatophyta</taxon>
        <taxon>Magnoliopsida</taxon>
        <taxon>eudicotyledons</taxon>
        <taxon>Gunneridae</taxon>
        <taxon>Pentapetalae</taxon>
        <taxon>rosids</taxon>
        <taxon>fabids</taxon>
        <taxon>Malpighiales</taxon>
        <taxon>Salicaceae</taxon>
        <taxon>Saliceae</taxon>
        <taxon>Salix</taxon>
    </lineage>
</organism>